<protein>
    <submittedName>
        <fullName evidence="2">Uncharacterized protein</fullName>
    </submittedName>
</protein>
<dbReference type="RefSeq" id="WP_282432838.1">
    <property type="nucleotide sequence ID" value="NZ_JAYFNZ010000040.1"/>
</dbReference>
<accession>A0A098B6Y3</accession>
<keyword evidence="1" id="KW-1133">Transmembrane helix</keyword>
<name>A0A098B6Y3_DESHA</name>
<keyword evidence="1" id="KW-0472">Membrane</keyword>
<evidence type="ECO:0000313" key="2">
    <source>
        <dbReference type="EMBL" id="CDX04653.1"/>
    </source>
</evidence>
<dbReference type="AlphaFoldDB" id="A0A098B6Y3"/>
<sequence>MNKALTIKEKCLYLMKISKRRTGTQALVVMGVMLAVIGVNYLFL</sequence>
<dbReference type="EMBL" id="LK996017">
    <property type="protein sequence ID" value="CDX04653.1"/>
    <property type="molecule type" value="Genomic_DNA"/>
</dbReference>
<feature type="transmembrane region" description="Helical" evidence="1">
    <location>
        <begin position="24"/>
        <end position="43"/>
    </location>
</feature>
<dbReference type="PATRIC" id="fig|49338.4.peg.5128"/>
<gene>
    <name evidence="2" type="ORF">DPCES_4767</name>
</gene>
<keyword evidence="1" id="KW-0812">Transmembrane</keyword>
<reference evidence="2" key="1">
    <citation type="submission" date="2014-07" db="EMBL/GenBank/DDBJ databases">
        <authorList>
            <person name="Hornung V.Bastian."/>
        </authorList>
    </citation>
    <scope>NUCLEOTIDE SEQUENCE</scope>
    <source>
        <strain evidence="2">PCE-S</strain>
    </source>
</reference>
<proteinExistence type="predicted"/>
<organism evidence="2">
    <name type="scientific">Desulfitobacterium hafniense</name>
    <name type="common">Desulfitobacterium frappieri</name>
    <dbReference type="NCBI Taxonomy" id="49338"/>
    <lineage>
        <taxon>Bacteria</taxon>
        <taxon>Bacillati</taxon>
        <taxon>Bacillota</taxon>
        <taxon>Clostridia</taxon>
        <taxon>Eubacteriales</taxon>
        <taxon>Desulfitobacteriaceae</taxon>
        <taxon>Desulfitobacterium</taxon>
    </lineage>
</organism>
<evidence type="ECO:0000256" key="1">
    <source>
        <dbReference type="SAM" id="Phobius"/>
    </source>
</evidence>